<name>A0A381U7B9_9ZZZZ</name>
<gene>
    <name evidence="2" type="ORF">METZ01_LOCUS75287</name>
</gene>
<keyword evidence="1" id="KW-1133">Transmembrane helix</keyword>
<keyword evidence="1" id="KW-0812">Transmembrane</keyword>
<protein>
    <submittedName>
        <fullName evidence="2">Uncharacterized protein</fullName>
    </submittedName>
</protein>
<dbReference type="EMBL" id="UINC01005613">
    <property type="protein sequence ID" value="SVA22433.1"/>
    <property type="molecule type" value="Genomic_DNA"/>
</dbReference>
<feature type="transmembrane region" description="Helical" evidence="1">
    <location>
        <begin position="59"/>
        <end position="76"/>
    </location>
</feature>
<reference evidence="2" key="1">
    <citation type="submission" date="2018-05" db="EMBL/GenBank/DDBJ databases">
        <authorList>
            <person name="Lanie J.A."/>
            <person name="Ng W.-L."/>
            <person name="Kazmierczak K.M."/>
            <person name="Andrzejewski T.M."/>
            <person name="Davidsen T.M."/>
            <person name="Wayne K.J."/>
            <person name="Tettelin H."/>
            <person name="Glass J.I."/>
            <person name="Rusch D."/>
            <person name="Podicherti R."/>
            <person name="Tsui H.-C.T."/>
            <person name="Winkler M.E."/>
        </authorList>
    </citation>
    <scope>NUCLEOTIDE SEQUENCE</scope>
</reference>
<sequence>MDETSVQLWYWGSSLALALLLFFPVEKMLWVLRIRSAERRLKRATNQEERDEERRKARSISGIIVICFSFLFNYTFF</sequence>
<dbReference type="AlphaFoldDB" id="A0A381U7B9"/>
<evidence type="ECO:0000313" key="2">
    <source>
        <dbReference type="EMBL" id="SVA22433.1"/>
    </source>
</evidence>
<organism evidence="2">
    <name type="scientific">marine metagenome</name>
    <dbReference type="NCBI Taxonomy" id="408172"/>
    <lineage>
        <taxon>unclassified sequences</taxon>
        <taxon>metagenomes</taxon>
        <taxon>ecological metagenomes</taxon>
    </lineage>
</organism>
<keyword evidence="1" id="KW-0472">Membrane</keyword>
<evidence type="ECO:0000256" key="1">
    <source>
        <dbReference type="SAM" id="Phobius"/>
    </source>
</evidence>
<proteinExistence type="predicted"/>
<accession>A0A381U7B9</accession>
<feature type="transmembrane region" description="Helical" evidence="1">
    <location>
        <begin position="6"/>
        <end position="25"/>
    </location>
</feature>